<accession>A0ACB9ZXN8</accession>
<reference evidence="2" key="1">
    <citation type="journal article" date="2023" name="Nat. Plants">
        <title>Single-cell RNA sequencing provides a high-resolution roadmap for understanding the multicellular compartmentation of specialized metabolism.</title>
        <authorList>
            <person name="Sun S."/>
            <person name="Shen X."/>
            <person name="Li Y."/>
            <person name="Li Y."/>
            <person name="Wang S."/>
            <person name="Li R."/>
            <person name="Zhang H."/>
            <person name="Shen G."/>
            <person name="Guo B."/>
            <person name="Wei J."/>
            <person name="Xu J."/>
            <person name="St-Pierre B."/>
            <person name="Chen S."/>
            <person name="Sun C."/>
        </authorList>
    </citation>
    <scope>NUCLEOTIDE SEQUENCE [LARGE SCALE GENOMIC DNA]</scope>
</reference>
<dbReference type="EMBL" id="CM044708">
    <property type="protein sequence ID" value="KAI5651002.1"/>
    <property type="molecule type" value="Genomic_DNA"/>
</dbReference>
<keyword evidence="2" id="KW-1185">Reference proteome</keyword>
<gene>
    <name evidence="1" type="ORF">M9H77_37007</name>
</gene>
<comment type="caution">
    <text evidence="1">The sequence shown here is derived from an EMBL/GenBank/DDBJ whole genome shotgun (WGS) entry which is preliminary data.</text>
</comment>
<proteinExistence type="predicted"/>
<sequence length="682" mass="75952">MTNYSNSGKSAKPIEAGIVPKVEVSDYDLPSADIYSKNLEGNAASSSSSRLRSSFIGMGFSPSLVDRAIEENGEDNEDLLLETLFAYSAQQESKSSDSLDSIFGDDDETCSRPNQIKLAVKAEPDAYDGVSNKEATLLRMSFSVDEVEFALAKLGEDAHISELVDFIFAARMAVNHEKNANAKGDQDSSTEAMFGTMEKTLVLLEMGFSEKEVSTAIEKCGSKVPVSELTASILAEQGGGTYVGSAKYYSTVGDYHFIDPSIKHEYGSDAPGNFDFLEKLKGKRPREQPMDDRNTLKRPKPEYEADTTLLELRLRNSASFPRGLKPVPGRRGQPKPKQIKPSEPFNMPMPNSCRAHDKMVASAPYFLYGNATSLSRSSWNKISQYLYAIQPELVNTRSFSALSRQEGYLHNVPTEGRFRVHPKPPMSIVAAIPNANKWWPLWDTREHLSYVNTEVVGVSELCERLRRTLYNSKGVMAAKQQEEILEECRMYNLVWVGKHELAPIPLAHLESIIGCPIHHTGDAGLSLTERLQCLEECLQIDTLAYHLSGLKPRFPQGITVLSIHSGLGAVEIALHRLGIQLKLVVSVEPAETKRKILKRWWENSGISGELVQMENIHSNKLNGMIDKYGGFDFVVCEDGFCRPVTTTTTTNINTPSDFDFQNLCEFARILARVRRVLEKKKK</sequence>
<protein>
    <submittedName>
        <fullName evidence="1">Uncharacterized protein</fullName>
    </submittedName>
</protein>
<dbReference type="Proteomes" id="UP001060085">
    <property type="component" value="Linkage Group LG08"/>
</dbReference>
<evidence type="ECO:0000313" key="1">
    <source>
        <dbReference type="EMBL" id="KAI5651002.1"/>
    </source>
</evidence>
<name>A0ACB9ZXN8_CATRO</name>
<organism evidence="1 2">
    <name type="scientific">Catharanthus roseus</name>
    <name type="common">Madagascar periwinkle</name>
    <name type="synonym">Vinca rosea</name>
    <dbReference type="NCBI Taxonomy" id="4058"/>
    <lineage>
        <taxon>Eukaryota</taxon>
        <taxon>Viridiplantae</taxon>
        <taxon>Streptophyta</taxon>
        <taxon>Embryophyta</taxon>
        <taxon>Tracheophyta</taxon>
        <taxon>Spermatophyta</taxon>
        <taxon>Magnoliopsida</taxon>
        <taxon>eudicotyledons</taxon>
        <taxon>Gunneridae</taxon>
        <taxon>Pentapetalae</taxon>
        <taxon>asterids</taxon>
        <taxon>lamiids</taxon>
        <taxon>Gentianales</taxon>
        <taxon>Apocynaceae</taxon>
        <taxon>Rauvolfioideae</taxon>
        <taxon>Vinceae</taxon>
        <taxon>Catharanthinae</taxon>
        <taxon>Catharanthus</taxon>
    </lineage>
</organism>
<evidence type="ECO:0000313" key="2">
    <source>
        <dbReference type="Proteomes" id="UP001060085"/>
    </source>
</evidence>